<comment type="caution">
    <text evidence="1">The sequence shown here is derived from an EMBL/GenBank/DDBJ whole genome shotgun (WGS) entry which is preliminary data.</text>
</comment>
<sequence length="57" mass="6474">MEEHHVTSLRHYFGLPANKIRLLRSPGLKNPDAAADFEYCFGLIEAALPELHIWVDA</sequence>
<dbReference type="PATRIC" id="fig|1324261.3.peg.5203"/>
<dbReference type="HOGENOM" id="CLU_2991942_0_0_11"/>
<evidence type="ECO:0000313" key="2">
    <source>
        <dbReference type="Proteomes" id="UP000025947"/>
    </source>
</evidence>
<protein>
    <submittedName>
        <fullName evidence="1">Uncharacterized protein</fullName>
    </submittedName>
</protein>
<dbReference type="EMBL" id="JLXW01000011">
    <property type="protein sequence ID" value="KBZ59596.1"/>
    <property type="molecule type" value="Genomic_DNA"/>
</dbReference>
<accession>A0A051TTC6</accession>
<name>A0A051TTC6_9MYCO</name>
<reference evidence="1 2" key="1">
    <citation type="submission" date="2014-04" db="EMBL/GenBank/DDBJ databases">
        <title>The Genome Sequence of Mycobacterium tuberculosis TKK-01-0051.</title>
        <authorList>
            <consortium name="The Broad Institute Genomics Platform"/>
            <consortium name="The Broad Institute Genome Sequencing Center for Infectious Disease"/>
            <person name="Earl A.M."/>
            <person name="Cohen K."/>
            <person name="Pym A."/>
            <person name="Bishai W."/>
            <person name="Maharaj K."/>
            <person name="Desjardins C."/>
            <person name="Abeel T."/>
            <person name="Young S."/>
            <person name="Zeng Q."/>
            <person name="Gargeya S."/>
            <person name="Abouelleil A."/>
            <person name="Alvarado L."/>
            <person name="Chapman S.B."/>
            <person name="Gainer-Dewar J."/>
            <person name="Goldberg J."/>
            <person name="Griggs A."/>
            <person name="Gujja S."/>
            <person name="Hansen M."/>
            <person name="Howarth C."/>
            <person name="Imamovic A."/>
            <person name="Larimer J."/>
            <person name="Murphy C."/>
            <person name="Naylor J."/>
            <person name="Pearson M."/>
            <person name="Poon T.W."/>
            <person name="Priest M."/>
            <person name="Roberts A."/>
            <person name="Saif S."/>
            <person name="Shea T."/>
            <person name="Sykes S."/>
            <person name="Wortman J."/>
            <person name="Nusbaum C."/>
            <person name="Birren B."/>
        </authorList>
    </citation>
    <scope>NUCLEOTIDE SEQUENCE [LARGE SCALE GENOMIC DNA]</scope>
    <source>
        <strain evidence="1 2">TKK-01-0051</strain>
    </source>
</reference>
<evidence type="ECO:0000313" key="1">
    <source>
        <dbReference type="EMBL" id="KBZ59596.1"/>
    </source>
</evidence>
<dbReference type="AlphaFoldDB" id="A0A051TTC6"/>
<organism evidence="1 2">
    <name type="scientific">Mycobacterium [tuberculosis] TKK-01-0051</name>
    <dbReference type="NCBI Taxonomy" id="1324261"/>
    <lineage>
        <taxon>Bacteria</taxon>
        <taxon>Bacillati</taxon>
        <taxon>Actinomycetota</taxon>
        <taxon>Actinomycetes</taxon>
        <taxon>Mycobacteriales</taxon>
        <taxon>Mycobacteriaceae</taxon>
        <taxon>Mycobacterium</taxon>
        <taxon>Mycobacterium avium complex (MAC)</taxon>
    </lineage>
</organism>
<proteinExistence type="predicted"/>
<dbReference type="Proteomes" id="UP000025947">
    <property type="component" value="Unassembled WGS sequence"/>
</dbReference>
<gene>
    <name evidence="1" type="ORF">K875_05161</name>
</gene>
<keyword evidence="2" id="KW-1185">Reference proteome</keyword>